<comment type="caution">
    <text evidence="1">The sequence shown here is derived from an EMBL/GenBank/DDBJ whole genome shotgun (WGS) entry which is preliminary data.</text>
</comment>
<name>A0ABS1E0U1_RUBGE</name>
<proteinExistence type="predicted"/>
<gene>
    <name evidence="1" type="ORF">CKO43_24980</name>
</gene>
<reference evidence="1" key="2">
    <citation type="journal article" date="2020" name="Microorganisms">
        <title>Osmotic Adaptation and Compatible Solute Biosynthesis of Phototrophic Bacteria as Revealed from Genome Analyses.</title>
        <authorList>
            <person name="Imhoff J.F."/>
            <person name="Rahn T."/>
            <person name="Kunzel S."/>
            <person name="Keller A."/>
            <person name="Neulinger S.C."/>
        </authorList>
    </citation>
    <scope>NUCLEOTIDE SEQUENCE</scope>
    <source>
        <strain evidence="1">IM 151</strain>
    </source>
</reference>
<dbReference type="Proteomes" id="UP001041814">
    <property type="component" value="Unassembled WGS sequence"/>
</dbReference>
<dbReference type="InterPro" id="IPR029017">
    <property type="entry name" value="Enolase-like_N"/>
</dbReference>
<dbReference type="EMBL" id="NRRU01000205">
    <property type="protein sequence ID" value="MBK1716001.1"/>
    <property type="molecule type" value="Genomic_DNA"/>
</dbReference>
<keyword evidence="2" id="KW-1185">Reference proteome</keyword>
<evidence type="ECO:0000313" key="2">
    <source>
        <dbReference type="Proteomes" id="UP001041814"/>
    </source>
</evidence>
<organism evidence="1 2">
    <name type="scientific">Rubrivivax gelatinosus</name>
    <name type="common">Rhodocyclus gelatinosus</name>
    <name type="synonym">Rhodopseudomonas gelatinosa</name>
    <dbReference type="NCBI Taxonomy" id="28068"/>
    <lineage>
        <taxon>Bacteria</taxon>
        <taxon>Pseudomonadati</taxon>
        <taxon>Pseudomonadota</taxon>
        <taxon>Betaproteobacteria</taxon>
        <taxon>Burkholderiales</taxon>
        <taxon>Sphaerotilaceae</taxon>
        <taxon>Rubrivivax</taxon>
    </lineage>
</organism>
<reference evidence="1" key="1">
    <citation type="submission" date="2017-08" db="EMBL/GenBank/DDBJ databases">
        <authorList>
            <person name="Imhoff J.F."/>
            <person name="Rahn T."/>
            <person name="Kuenzel S."/>
            <person name="Neulinger S.C."/>
        </authorList>
    </citation>
    <scope>NUCLEOTIDE SEQUENCE</scope>
    <source>
        <strain evidence="1">IM 151</strain>
    </source>
</reference>
<accession>A0ABS1E0U1</accession>
<protein>
    <submittedName>
        <fullName evidence="1">Uncharacterized protein</fullName>
    </submittedName>
</protein>
<dbReference type="SUPFAM" id="SSF54826">
    <property type="entry name" value="Enolase N-terminal domain-like"/>
    <property type="match status" value="1"/>
</dbReference>
<evidence type="ECO:0000313" key="1">
    <source>
        <dbReference type="EMBL" id="MBK1716001.1"/>
    </source>
</evidence>
<feature type="non-terminal residue" evidence="1">
    <location>
        <position position="68"/>
    </location>
</feature>
<dbReference type="Gene3D" id="3.30.390.10">
    <property type="entry name" value="Enolase-like, N-terminal domain"/>
    <property type="match status" value="1"/>
</dbReference>
<sequence length="68" mass="6688">MRLELGAVQRVDAGTITLRGSSRTRVALRVRLTGDGVAGEGEALPLPGFSPDDADGAAAALAAVAAAG</sequence>
<dbReference type="RefSeq" id="WP_200380402.1">
    <property type="nucleotide sequence ID" value="NZ_NRRU01000205.1"/>
</dbReference>